<dbReference type="AlphaFoldDB" id="A0A4P6YQS1"/>
<evidence type="ECO:0000313" key="2">
    <source>
        <dbReference type="Proteomes" id="UP000292886"/>
    </source>
</evidence>
<organism evidence="1 2">
    <name type="scientific">Periweissella cryptocerci</name>
    <dbReference type="NCBI Taxonomy" id="2506420"/>
    <lineage>
        <taxon>Bacteria</taxon>
        <taxon>Bacillati</taxon>
        <taxon>Bacillota</taxon>
        <taxon>Bacilli</taxon>
        <taxon>Lactobacillales</taxon>
        <taxon>Lactobacillaceae</taxon>
        <taxon>Periweissella</taxon>
    </lineage>
</organism>
<dbReference type="KEGG" id="wei:EQG49_00060"/>
<dbReference type="GO" id="GO:0016740">
    <property type="term" value="F:transferase activity"/>
    <property type="evidence" value="ECO:0007669"/>
    <property type="project" value="UniProtKB-KW"/>
</dbReference>
<evidence type="ECO:0000313" key="1">
    <source>
        <dbReference type="EMBL" id="QBO34948.1"/>
    </source>
</evidence>
<keyword evidence="2" id="KW-1185">Reference proteome</keyword>
<dbReference type="OrthoDB" id="350602at2"/>
<accession>A0A4P6YQS1</accession>
<dbReference type="RefSeq" id="WP_133362028.1">
    <property type="nucleotide sequence ID" value="NZ_CP037940.1"/>
</dbReference>
<reference evidence="2" key="1">
    <citation type="submission" date="2019-03" db="EMBL/GenBank/DDBJ databases">
        <title>Weissella sp. 26KH-42 Genome sequencing.</title>
        <authorList>
            <person name="Heo J."/>
            <person name="Kim S.-J."/>
            <person name="Kim J.-S."/>
            <person name="Hong S.-B."/>
            <person name="Kwon S.-W."/>
        </authorList>
    </citation>
    <scope>NUCLEOTIDE SEQUENCE [LARGE SCALE GENOMIC DNA]</scope>
    <source>
        <strain evidence="2">26KH-42</strain>
    </source>
</reference>
<sequence length="162" mass="18157">MVKIQHIVTGEMVDAHVESVSISQSDARGMQIEGWRFDWSYPANPAQTVLALKTFGGIQGLIGFTRHPEDYYTFIHLLESAPANIGHKKKYRFVPGVLLGTVAQDAFEAGFDGYMTLKPKTKLYDLYIDTYGAEMFVNGMVRFTASQSAHLIHKYIGGNYNE</sequence>
<dbReference type="Proteomes" id="UP000292886">
    <property type="component" value="Chromosome"/>
</dbReference>
<protein>
    <submittedName>
        <fullName evidence="1">GNAT family N-acetyltransferase</fullName>
    </submittedName>
</protein>
<dbReference type="EMBL" id="CP037940">
    <property type="protein sequence ID" value="QBO34948.1"/>
    <property type="molecule type" value="Genomic_DNA"/>
</dbReference>
<keyword evidence="1" id="KW-0808">Transferase</keyword>
<name>A0A4P6YQS1_9LACO</name>
<gene>
    <name evidence="1" type="ORF">EQG49_00060</name>
</gene>
<proteinExistence type="predicted"/>